<feature type="chain" id="PRO_5042141557" description="Secreted protein" evidence="1">
    <location>
        <begin position="18"/>
        <end position="123"/>
    </location>
</feature>
<proteinExistence type="predicted"/>
<reference evidence="2" key="1">
    <citation type="submission" date="2023-03" db="EMBL/GenBank/DDBJ databases">
        <title>Massive genome expansion in bonnet fungi (Mycena s.s.) driven by repeated elements and novel gene families across ecological guilds.</title>
        <authorList>
            <consortium name="Lawrence Berkeley National Laboratory"/>
            <person name="Harder C.B."/>
            <person name="Miyauchi S."/>
            <person name="Viragh M."/>
            <person name="Kuo A."/>
            <person name="Thoen E."/>
            <person name="Andreopoulos B."/>
            <person name="Lu D."/>
            <person name="Skrede I."/>
            <person name="Drula E."/>
            <person name="Henrissat B."/>
            <person name="Morin E."/>
            <person name="Kohler A."/>
            <person name="Barry K."/>
            <person name="LaButti K."/>
            <person name="Morin E."/>
            <person name="Salamov A."/>
            <person name="Lipzen A."/>
            <person name="Mereny Z."/>
            <person name="Hegedus B."/>
            <person name="Baldrian P."/>
            <person name="Stursova M."/>
            <person name="Weitz H."/>
            <person name="Taylor A."/>
            <person name="Grigoriev I.V."/>
            <person name="Nagy L.G."/>
            <person name="Martin F."/>
            <person name="Kauserud H."/>
        </authorList>
    </citation>
    <scope>NUCLEOTIDE SEQUENCE</scope>
    <source>
        <strain evidence="2">CBHHK067</strain>
    </source>
</reference>
<evidence type="ECO:0000256" key="1">
    <source>
        <dbReference type="SAM" id="SignalP"/>
    </source>
</evidence>
<keyword evidence="3" id="KW-1185">Reference proteome</keyword>
<accession>A0AAD7D164</accession>
<dbReference type="Proteomes" id="UP001221757">
    <property type="component" value="Unassembled WGS sequence"/>
</dbReference>
<gene>
    <name evidence="2" type="ORF">B0H17DRAFT_163018</name>
</gene>
<comment type="caution">
    <text evidence="2">The sequence shown here is derived from an EMBL/GenBank/DDBJ whole genome shotgun (WGS) entry which is preliminary data.</text>
</comment>
<evidence type="ECO:0000313" key="3">
    <source>
        <dbReference type="Proteomes" id="UP001221757"/>
    </source>
</evidence>
<keyword evidence="1" id="KW-0732">Signal</keyword>
<feature type="signal peptide" evidence="1">
    <location>
        <begin position="1"/>
        <end position="17"/>
    </location>
</feature>
<name>A0AAD7D164_MYCRO</name>
<organism evidence="2 3">
    <name type="scientific">Mycena rosella</name>
    <name type="common">Pink bonnet</name>
    <name type="synonym">Agaricus rosellus</name>
    <dbReference type="NCBI Taxonomy" id="1033263"/>
    <lineage>
        <taxon>Eukaryota</taxon>
        <taxon>Fungi</taxon>
        <taxon>Dikarya</taxon>
        <taxon>Basidiomycota</taxon>
        <taxon>Agaricomycotina</taxon>
        <taxon>Agaricomycetes</taxon>
        <taxon>Agaricomycetidae</taxon>
        <taxon>Agaricales</taxon>
        <taxon>Marasmiineae</taxon>
        <taxon>Mycenaceae</taxon>
        <taxon>Mycena</taxon>
    </lineage>
</organism>
<dbReference type="EMBL" id="JARKIE010000159">
    <property type="protein sequence ID" value="KAJ7674118.1"/>
    <property type="molecule type" value="Genomic_DNA"/>
</dbReference>
<evidence type="ECO:0008006" key="4">
    <source>
        <dbReference type="Google" id="ProtNLM"/>
    </source>
</evidence>
<protein>
    <recommendedName>
        <fullName evidence="4">Secreted protein</fullName>
    </recommendedName>
</protein>
<evidence type="ECO:0000313" key="2">
    <source>
        <dbReference type="EMBL" id="KAJ7674118.1"/>
    </source>
</evidence>
<sequence length="123" mass="14004">MVLIPGTLKLLLTVVTAQIVIHRPFIPAGQGFVVKYRLPPARVLRKRSAVVGTCYGYLNAVRARTVVHSSIRHRDFRLCRRRKVADHRTLQPCTGGRPNCIRVLRFYERRSRGAVEARRAGKC</sequence>
<dbReference type="AlphaFoldDB" id="A0AAD7D164"/>